<dbReference type="Gene3D" id="1.20.1290.10">
    <property type="entry name" value="AhpD-like"/>
    <property type="match status" value="1"/>
</dbReference>
<dbReference type="EMBL" id="JACIJC010000003">
    <property type="protein sequence ID" value="MBB5685946.1"/>
    <property type="molecule type" value="Genomic_DNA"/>
</dbReference>
<dbReference type="PANTHER" id="PTHR33570:SF2">
    <property type="entry name" value="CARBOXYMUCONOLACTONE DECARBOXYLASE-LIKE DOMAIN-CONTAINING PROTEIN"/>
    <property type="match status" value="1"/>
</dbReference>
<dbReference type="EC" id="4.1.1.44" evidence="2"/>
<evidence type="ECO:0000259" key="1">
    <source>
        <dbReference type="Pfam" id="PF02627"/>
    </source>
</evidence>
<evidence type="ECO:0000313" key="3">
    <source>
        <dbReference type="Proteomes" id="UP000549617"/>
    </source>
</evidence>
<name>A0A7W9AI64_9SPHN</name>
<dbReference type="GO" id="GO:0051920">
    <property type="term" value="F:peroxiredoxin activity"/>
    <property type="evidence" value="ECO:0007669"/>
    <property type="project" value="InterPro"/>
</dbReference>
<evidence type="ECO:0000313" key="2">
    <source>
        <dbReference type="EMBL" id="MBB5685946.1"/>
    </source>
</evidence>
<accession>A0A7W9AI64</accession>
<keyword evidence="2" id="KW-0456">Lyase</keyword>
<dbReference type="GO" id="GO:0047575">
    <property type="term" value="F:4-carboxymuconolactone decarboxylase activity"/>
    <property type="evidence" value="ECO:0007669"/>
    <property type="project" value="UniProtKB-EC"/>
</dbReference>
<keyword evidence="3" id="KW-1185">Reference proteome</keyword>
<dbReference type="SUPFAM" id="SSF69118">
    <property type="entry name" value="AhpD-like"/>
    <property type="match status" value="2"/>
</dbReference>
<dbReference type="InterPro" id="IPR003779">
    <property type="entry name" value="CMD-like"/>
</dbReference>
<sequence>MSALLDPAERTARGARLQAELGGATTEPATPVEASWRDYIYAEIWSRPALDLRARFLIAMSSAATAGDAAATETYVRGALAGDLISLAELREAALHVAVYSGWSSGGILDAAVTRVADAMGLAAAVFAPIRAEPWDATARHEVGAASFKEHMLFGGPPPKTAYFEGGILNFVFGEMWNRAGLDERSRRWLTLVGVGFSGASTPIRSHVWSAMASGNASRAEMEEFVLQYAVHAGWPRGSVMQGAVLEQAARVEKNLPFEA</sequence>
<feature type="domain" description="Carboxymuconolactone decarboxylase-like" evidence="1">
    <location>
        <begin position="34"/>
        <end position="104"/>
    </location>
</feature>
<dbReference type="InterPro" id="IPR052512">
    <property type="entry name" value="4CMD/NDH-1_regulator"/>
</dbReference>
<dbReference type="RefSeq" id="WP_184017859.1">
    <property type="nucleotide sequence ID" value="NZ_JACIJC010000003.1"/>
</dbReference>
<dbReference type="Pfam" id="PF02627">
    <property type="entry name" value="CMD"/>
    <property type="match status" value="1"/>
</dbReference>
<reference evidence="2 3" key="1">
    <citation type="submission" date="2020-08" db="EMBL/GenBank/DDBJ databases">
        <title>Genomic Encyclopedia of Type Strains, Phase IV (KMG-IV): sequencing the most valuable type-strain genomes for metagenomic binning, comparative biology and taxonomic classification.</title>
        <authorList>
            <person name="Goeker M."/>
        </authorList>
    </citation>
    <scope>NUCLEOTIDE SEQUENCE [LARGE SCALE GENOMIC DNA]</scope>
    <source>
        <strain evidence="2 3">DSM 25079</strain>
    </source>
</reference>
<organism evidence="2 3">
    <name type="scientific">Sphingobium boeckii</name>
    <dbReference type="NCBI Taxonomy" id="1082345"/>
    <lineage>
        <taxon>Bacteria</taxon>
        <taxon>Pseudomonadati</taxon>
        <taxon>Pseudomonadota</taxon>
        <taxon>Alphaproteobacteria</taxon>
        <taxon>Sphingomonadales</taxon>
        <taxon>Sphingomonadaceae</taxon>
        <taxon>Sphingobium</taxon>
    </lineage>
</organism>
<proteinExistence type="predicted"/>
<comment type="caution">
    <text evidence="2">The sequence shown here is derived from an EMBL/GenBank/DDBJ whole genome shotgun (WGS) entry which is preliminary data.</text>
</comment>
<dbReference type="InterPro" id="IPR029032">
    <property type="entry name" value="AhpD-like"/>
</dbReference>
<dbReference type="Proteomes" id="UP000549617">
    <property type="component" value="Unassembled WGS sequence"/>
</dbReference>
<gene>
    <name evidence="2" type="ORF">FHS49_001962</name>
</gene>
<protein>
    <submittedName>
        <fullName evidence="2">4-carboxymuconolactone decarboxylase</fullName>
        <ecNumber evidence="2">4.1.1.44</ecNumber>
    </submittedName>
</protein>
<dbReference type="PANTHER" id="PTHR33570">
    <property type="entry name" value="4-CARBOXYMUCONOLACTONE DECARBOXYLASE FAMILY PROTEIN"/>
    <property type="match status" value="1"/>
</dbReference>
<dbReference type="AlphaFoldDB" id="A0A7W9AI64"/>